<dbReference type="RefSeq" id="WP_414179826.1">
    <property type="nucleotide sequence ID" value="NZ_JBLHAB010000028.1"/>
</dbReference>
<dbReference type="PROSITE" id="PS51257">
    <property type="entry name" value="PROKAR_LIPOPROTEIN"/>
    <property type="match status" value="1"/>
</dbReference>
<evidence type="ECO:0000256" key="2">
    <source>
        <dbReference type="SAM" id="SignalP"/>
    </source>
</evidence>
<name>A0A7J5JL84_BACT4</name>
<feature type="coiled-coil region" evidence="1">
    <location>
        <begin position="104"/>
        <end position="172"/>
    </location>
</feature>
<evidence type="ECO:0000313" key="4">
    <source>
        <dbReference type="Proteomes" id="UP000436825"/>
    </source>
</evidence>
<dbReference type="PANTHER" id="PTHR45615:SF80">
    <property type="entry name" value="GRIP DOMAIN-CONTAINING PROTEIN"/>
    <property type="match status" value="1"/>
</dbReference>
<keyword evidence="1" id="KW-0175">Coiled coil</keyword>
<protein>
    <recommendedName>
        <fullName evidence="5">Cell surface protein</fullName>
    </recommendedName>
</protein>
<dbReference type="Gene3D" id="1.10.287.1490">
    <property type="match status" value="1"/>
</dbReference>
<feature type="chain" id="PRO_5029749137" description="Cell surface protein" evidence="2">
    <location>
        <begin position="21"/>
        <end position="1025"/>
    </location>
</feature>
<feature type="signal peptide" evidence="2">
    <location>
        <begin position="1"/>
        <end position="20"/>
    </location>
</feature>
<comment type="caution">
    <text evidence="3">The sequence shown here is derived from an EMBL/GenBank/DDBJ whole genome shotgun (WGS) entry which is preliminary data.</text>
</comment>
<dbReference type="Proteomes" id="UP000436825">
    <property type="component" value="Unassembled WGS sequence"/>
</dbReference>
<feature type="coiled-coil region" evidence="1">
    <location>
        <begin position="352"/>
        <end position="379"/>
    </location>
</feature>
<reference evidence="3 4" key="1">
    <citation type="journal article" date="2019" name="Nat. Med.">
        <title>A library of human gut bacterial isolates paired with longitudinal multiomics data enables mechanistic microbiome research.</title>
        <authorList>
            <person name="Poyet M."/>
            <person name="Groussin M."/>
            <person name="Gibbons S.M."/>
            <person name="Avila-Pacheco J."/>
            <person name="Jiang X."/>
            <person name="Kearney S.M."/>
            <person name="Perrotta A.R."/>
            <person name="Berdy B."/>
            <person name="Zhao S."/>
            <person name="Lieberman T.D."/>
            <person name="Swanson P.K."/>
            <person name="Smith M."/>
            <person name="Roesemann S."/>
            <person name="Alexander J.E."/>
            <person name="Rich S.A."/>
            <person name="Livny J."/>
            <person name="Vlamakis H."/>
            <person name="Clish C."/>
            <person name="Bullock K."/>
            <person name="Deik A."/>
            <person name="Scott J."/>
            <person name="Pierce K.A."/>
            <person name="Xavier R.J."/>
            <person name="Alm E.J."/>
        </authorList>
    </citation>
    <scope>NUCLEOTIDE SEQUENCE [LARGE SCALE GENOMIC DNA]</scope>
    <source>
        <strain evidence="3 4">BIOML-A160</strain>
    </source>
</reference>
<dbReference type="EMBL" id="WCRW01000019">
    <property type="protein sequence ID" value="KAB4451811.1"/>
    <property type="molecule type" value="Genomic_DNA"/>
</dbReference>
<gene>
    <name evidence="3" type="ORF">GAN75_21755</name>
</gene>
<sequence length="1025" mass="111447">MKKKFVRVMFLGALTLAVSTAVTSCKDYDDDVKNLQEQIDKITSNNPVSKEDMQSAISSAITSLQSQLETAIAGKADNQAVVALQTKVTELTEALKGKVDASKVEELMKDIESLSKEVNSVKGSLDETKTNLEKEISDLKKQLENAAGKEEVDALTSQLAELQTKLTAVEQATKDNAATIATLTSQIAKLDDIQIAIKALQDADKEFVKTGDLAAYSTTEEMKKYLSNELASYMTDTEIATYVSDAIQTLKETELKNISDDLSEYNGTLTEHINAWNAFVEGSNLKTLKDVEGKLTTLGQFDDAINLALTEGKYDDFAALVTQVNTLKTNYANCVTTENVNEKVNAALQAALKDNDSEFAKLSERVAKLEKEMGAMKNMIQSVTYIPTSSDRKVNFVTLHAKKDKNDAKFAVTLAGASTQDVKFRIAPATAAAEFATNYNVVFSADQAITRATLPTEMFKIVGEPVVKDGFITYTIQSNADQSYSVCMHVTTKDDKVETLGKTDITSDYFAAILGDKYLVDAYYKATSTDKTIYYDQEGKDEGKADYNIGKVVLSVADDATGTPTNDVSLDEYPGFDVSKLVTTFEVSNETYFKIEDGIVTLTKYNTPSYTDETGVVTATVAATGFYTKEDAKSLGTVSVMKTAKTAEINYGEIKAIWKATAETIEATSFPLATIYDDPKVQLTASEFAALTGTPTQTDAKGDKAWFNVAQKTNVLTATVKAQAPEGKYPIEVVFTSTDKARVITVKATIVVGYPEITALTVNESFWDGEINNGKVGFTPTLNDDKKPSEITTEYTLSDLFPNYAEVQKVVDKISGATLAISVPDVDKIDGVTYNEATTKLTFDKDAYTGYQDDGKTKATVKVVATVTLTGVTKPLQEYSAVVSIKNISGSWVAGKLTASLNDKAATYKLADNFAWNDMRGKAMWKSGAEVADEKDFGTKTPLSIYGLTAPTFKFVDAQGKDATCEYLSIDENSGELTFTTTGKGYEFIKPYTTYVMVVAESQWGDITGYKNNNIIVVTIPANAQ</sequence>
<accession>A0A7J5JL84</accession>
<evidence type="ECO:0000256" key="1">
    <source>
        <dbReference type="SAM" id="Coils"/>
    </source>
</evidence>
<keyword evidence="2" id="KW-0732">Signal</keyword>
<evidence type="ECO:0000313" key="3">
    <source>
        <dbReference type="EMBL" id="KAB4451811.1"/>
    </source>
</evidence>
<evidence type="ECO:0008006" key="5">
    <source>
        <dbReference type="Google" id="ProtNLM"/>
    </source>
</evidence>
<proteinExistence type="predicted"/>
<organism evidence="3 4">
    <name type="scientific">Bacteroides thetaiotaomicron</name>
    <dbReference type="NCBI Taxonomy" id="818"/>
    <lineage>
        <taxon>Bacteria</taxon>
        <taxon>Pseudomonadati</taxon>
        <taxon>Bacteroidota</taxon>
        <taxon>Bacteroidia</taxon>
        <taxon>Bacteroidales</taxon>
        <taxon>Bacteroidaceae</taxon>
        <taxon>Bacteroides</taxon>
    </lineage>
</organism>
<dbReference type="PANTHER" id="PTHR45615">
    <property type="entry name" value="MYOSIN HEAVY CHAIN, NON-MUSCLE"/>
    <property type="match status" value="1"/>
</dbReference>
<dbReference type="AlphaFoldDB" id="A0A7J5JL84"/>